<name>A0A9W8JWW9_9AGAR</name>
<feature type="compositionally biased region" description="Polar residues" evidence="1">
    <location>
        <begin position="153"/>
        <end position="162"/>
    </location>
</feature>
<comment type="caution">
    <text evidence="2">The sequence shown here is derived from an EMBL/GenBank/DDBJ whole genome shotgun (WGS) entry which is preliminary data.</text>
</comment>
<keyword evidence="3" id="KW-1185">Reference proteome</keyword>
<organism evidence="2 3">
    <name type="scientific">Agrocybe chaxingu</name>
    <dbReference type="NCBI Taxonomy" id="84603"/>
    <lineage>
        <taxon>Eukaryota</taxon>
        <taxon>Fungi</taxon>
        <taxon>Dikarya</taxon>
        <taxon>Basidiomycota</taxon>
        <taxon>Agaricomycotina</taxon>
        <taxon>Agaricomycetes</taxon>
        <taxon>Agaricomycetidae</taxon>
        <taxon>Agaricales</taxon>
        <taxon>Agaricineae</taxon>
        <taxon>Strophariaceae</taxon>
        <taxon>Agrocybe</taxon>
    </lineage>
</organism>
<feature type="compositionally biased region" description="Acidic residues" evidence="1">
    <location>
        <begin position="184"/>
        <end position="195"/>
    </location>
</feature>
<reference evidence="2" key="1">
    <citation type="submission" date="2022-07" db="EMBL/GenBank/DDBJ databases">
        <title>Genome Sequence of Agrocybe chaxingu.</title>
        <authorList>
            <person name="Buettner E."/>
        </authorList>
    </citation>
    <scope>NUCLEOTIDE SEQUENCE</scope>
    <source>
        <strain evidence="2">MP-N11</strain>
    </source>
</reference>
<evidence type="ECO:0000313" key="3">
    <source>
        <dbReference type="Proteomes" id="UP001148786"/>
    </source>
</evidence>
<feature type="compositionally biased region" description="Polar residues" evidence="1">
    <location>
        <begin position="21"/>
        <end position="37"/>
    </location>
</feature>
<dbReference type="AlphaFoldDB" id="A0A9W8JWW9"/>
<feature type="region of interest" description="Disordered" evidence="1">
    <location>
        <begin position="149"/>
        <end position="212"/>
    </location>
</feature>
<protein>
    <submittedName>
        <fullName evidence="2">Uncharacterized protein</fullName>
    </submittedName>
</protein>
<feature type="compositionally biased region" description="Basic and acidic residues" evidence="1">
    <location>
        <begin position="163"/>
        <end position="173"/>
    </location>
</feature>
<feature type="region of interest" description="Disordered" evidence="1">
    <location>
        <begin position="14"/>
        <end position="43"/>
    </location>
</feature>
<evidence type="ECO:0000256" key="1">
    <source>
        <dbReference type="SAM" id="MobiDB-lite"/>
    </source>
</evidence>
<gene>
    <name evidence="2" type="ORF">NLJ89_g8804</name>
</gene>
<proteinExistence type="predicted"/>
<sequence>MALGNTTNLFNSAAPIHATNHAGTPTSHLRSDSTNRQPFKRAPNSFVSISGAPGSIVDTPNACPSPNGACQASKSSFSHHRLLDIDADNATRFNQPSTRNLGLLCGVASEYQDLENPKISRMDAIEVEAVKQLTRWRFVQGLRARCALGGNMGDTQPSSNDSDPSRETAEGKYLKAWVHVSTEKEEDEISDDEPANELSPKEGPAHILLTSY</sequence>
<dbReference type="OrthoDB" id="10550476at2759"/>
<accession>A0A9W8JWW9</accession>
<dbReference type="EMBL" id="JANKHO010001256">
    <property type="protein sequence ID" value="KAJ3502615.1"/>
    <property type="molecule type" value="Genomic_DNA"/>
</dbReference>
<evidence type="ECO:0000313" key="2">
    <source>
        <dbReference type="EMBL" id="KAJ3502615.1"/>
    </source>
</evidence>
<dbReference type="Proteomes" id="UP001148786">
    <property type="component" value="Unassembled WGS sequence"/>
</dbReference>